<accession>A0A5B7IVC0</accession>
<dbReference type="Proteomes" id="UP000324222">
    <property type="component" value="Unassembled WGS sequence"/>
</dbReference>
<comment type="caution">
    <text evidence="1">The sequence shown here is derived from an EMBL/GenBank/DDBJ whole genome shotgun (WGS) entry which is preliminary data.</text>
</comment>
<sequence length="122" mass="13414">MVFFLIRPYAPVLESSGTDAPPPGPRYGIKALSCVHLSSVINRYEIMRPQFVVLAAGSPLLEPRLPPSRARGQHVLEEPGISMDSRLSPRDGLGCEVKILVSLGWWRSECVRRGVGHVPQCP</sequence>
<gene>
    <name evidence="1" type="ORF">E2C01_082731</name>
</gene>
<dbReference type="AlphaFoldDB" id="A0A5B7IVC0"/>
<name>A0A5B7IVC0_PORTR</name>
<organism evidence="1 2">
    <name type="scientific">Portunus trituberculatus</name>
    <name type="common">Swimming crab</name>
    <name type="synonym">Neptunus trituberculatus</name>
    <dbReference type="NCBI Taxonomy" id="210409"/>
    <lineage>
        <taxon>Eukaryota</taxon>
        <taxon>Metazoa</taxon>
        <taxon>Ecdysozoa</taxon>
        <taxon>Arthropoda</taxon>
        <taxon>Crustacea</taxon>
        <taxon>Multicrustacea</taxon>
        <taxon>Malacostraca</taxon>
        <taxon>Eumalacostraca</taxon>
        <taxon>Eucarida</taxon>
        <taxon>Decapoda</taxon>
        <taxon>Pleocyemata</taxon>
        <taxon>Brachyura</taxon>
        <taxon>Eubrachyura</taxon>
        <taxon>Portunoidea</taxon>
        <taxon>Portunidae</taxon>
        <taxon>Portuninae</taxon>
        <taxon>Portunus</taxon>
    </lineage>
</organism>
<protein>
    <submittedName>
        <fullName evidence="1">Uncharacterized protein</fullName>
    </submittedName>
</protein>
<evidence type="ECO:0000313" key="1">
    <source>
        <dbReference type="EMBL" id="MPC87852.1"/>
    </source>
</evidence>
<dbReference type="EMBL" id="VSRR010075821">
    <property type="protein sequence ID" value="MPC87852.1"/>
    <property type="molecule type" value="Genomic_DNA"/>
</dbReference>
<evidence type="ECO:0000313" key="2">
    <source>
        <dbReference type="Proteomes" id="UP000324222"/>
    </source>
</evidence>
<proteinExistence type="predicted"/>
<keyword evidence="2" id="KW-1185">Reference proteome</keyword>
<reference evidence="1 2" key="1">
    <citation type="submission" date="2019-05" db="EMBL/GenBank/DDBJ databases">
        <title>Another draft genome of Portunus trituberculatus and its Hox gene families provides insights of decapod evolution.</title>
        <authorList>
            <person name="Jeong J.-H."/>
            <person name="Song I."/>
            <person name="Kim S."/>
            <person name="Choi T."/>
            <person name="Kim D."/>
            <person name="Ryu S."/>
            <person name="Kim W."/>
        </authorList>
    </citation>
    <scope>NUCLEOTIDE SEQUENCE [LARGE SCALE GENOMIC DNA]</scope>
    <source>
        <tissue evidence="1">Muscle</tissue>
    </source>
</reference>